<name>Q939P5_LACLC</name>
<reference evidence="2" key="1">
    <citation type="journal article" date="2003" name="Plasmid">
        <title>Sequence and analysis of pBM02, a novel RCR cryptic plasmid from Lactococcus lactis subsp cremoris P8-2-47.</title>
        <authorList>
            <person name="Sanchez C."/>
            <person name="Mayo B."/>
        </authorList>
    </citation>
    <scope>NUCLEOTIDE SEQUENCE</scope>
    <source>
        <strain evidence="2">P8-2-47</strain>
        <plasmid evidence="2">pBM02</plasmid>
    </source>
</reference>
<accession>Q939P5</accession>
<proteinExistence type="inferred from homology"/>
<sequence length="304" mass="35379">MSMMVATMKKMKNGNLGGIQKHNQREFENHSNEDIDPERSDMNYDLVNDEKINYNEKVNQIIDEQRVGTRAIRKDAVKVDEWIISSDREFFNNLDSEQTKEFFQSVVDYFSENFGKQNVAYANVHLDETTPHMHMGVVPMKDGKLSSKTVFTREKLTEIQEQLPQYLNAKGFDIERGIEGSKSKHHDTSEYKKLKENITKEQFEDLSYKLDQSEKRNIVYQDILENDFKVKTIEPREMKARLVLNDLERGIQPSNLDQAKEWLRNLKNAVGTKIDPSRLVKGIDKLEKIIKVVFKVVKGMTLGL</sequence>
<dbReference type="AlphaFoldDB" id="Q939P5"/>
<dbReference type="GO" id="GO:0003677">
    <property type="term" value="F:DNA binding"/>
    <property type="evidence" value="ECO:0007669"/>
    <property type="project" value="InterPro"/>
</dbReference>
<protein>
    <submittedName>
        <fullName evidence="2">Mob-like protein</fullName>
    </submittedName>
</protein>
<evidence type="ECO:0000313" key="2">
    <source>
        <dbReference type="EMBL" id="AAK13009.1"/>
    </source>
</evidence>
<organism evidence="2">
    <name type="scientific">Lactococcus lactis subsp. cremoris</name>
    <name type="common">Streptococcus cremoris</name>
    <dbReference type="NCBI Taxonomy" id="1359"/>
    <lineage>
        <taxon>Bacteria</taxon>
        <taxon>Bacillati</taxon>
        <taxon>Bacillota</taxon>
        <taxon>Bacilli</taxon>
        <taxon>Lactobacillales</taxon>
        <taxon>Streptococcaceae</taxon>
        <taxon>Lactococcus</taxon>
    </lineage>
</organism>
<dbReference type="CDD" id="cd17242">
    <property type="entry name" value="MobM_relaxase"/>
    <property type="match status" value="1"/>
</dbReference>
<evidence type="ECO:0000256" key="1">
    <source>
        <dbReference type="ARBA" id="ARBA00010657"/>
    </source>
</evidence>
<dbReference type="InterPro" id="IPR001668">
    <property type="entry name" value="Mob_Pre"/>
</dbReference>
<dbReference type="NCBIfam" id="NF041497">
    <property type="entry name" value="MobV"/>
    <property type="match status" value="1"/>
</dbReference>
<geneLocation type="plasmid" evidence="2">
    <name>pBM02</name>
</geneLocation>
<dbReference type="Pfam" id="PF01076">
    <property type="entry name" value="Mob_Pre"/>
    <property type="match status" value="1"/>
</dbReference>
<keyword evidence="2" id="KW-0614">Plasmid</keyword>
<comment type="similarity">
    <text evidence="1">Belongs to the plasmid mobilization pre family.</text>
</comment>
<dbReference type="Gene3D" id="3.30.930.30">
    <property type="match status" value="1"/>
</dbReference>
<dbReference type="GO" id="GO:0006310">
    <property type="term" value="P:DNA recombination"/>
    <property type="evidence" value="ECO:0007669"/>
    <property type="project" value="InterPro"/>
</dbReference>
<dbReference type="EMBL" id="AY026767">
    <property type="protein sequence ID" value="AAK13009.1"/>
    <property type="molecule type" value="Genomic_DNA"/>
</dbReference>